<dbReference type="RefSeq" id="WP_066420574.1">
    <property type="nucleotide sequence ID" value="NZ_FKBS01000029.1"/>
</dbReference>
<proteinExistence type="predicted"/>
<protein>
    <submittedName>
        <fullName evidence="2">Acyl-CoA transferase</fullName>
        <ecNumber evidence="2">2.8.3.16</ecNumber>
    </submittedName>
</protein>
<dbReference type="PANTHER" id="PTHR48207">
    <property type="entry name" value="SUCCINATE--HYDROXYMETHYLGLUTARATE COA-TRANSFERASE"/>
    <property type="match status" value="1"/>
</dbReference>
<dbReference type="AlphaFoldDB" id="A0A157RJP0"/>
<dbReference type="EMBL" id="FKBS01000029">
    <property type="protein sequence ID" value="SAI58154.1"/>
    <property type="molecule type" value="Genomic_DNA"/>
</dbReference>
<reference evidence="2 3" key="1">
    <citation type="submission" date="2016-03" db="EMBL/GenBank/DDBJ databases">
        <authorList>
            <consortium name="Pathogen Informatics"/>
        </authorList>
    </citation>
    <scope>NUCLEOTIDE SEQUENCE [LARGE SCALE GENOMIC DNA]</scope>
    <source>
        <strain evidence="2 3">NCTC13364</strain>
    </source>
</reference>
<gene>
    <name evidence="2" type="primary">frc_17</name>
    <name evidence="2" type="ORF">SAMEA1982600_05058</name>
</gene>
<dbReference type="GO" id="GO:0033608">
    <property type="term" value="F:formyl-CoA transferase activity"/>
    <property type="evidence" value="ECO:0007669"/>
    <property type="project" value="UniProtKB-EC"/>
</dbReference>
<name>A0A157RJP0_9BORD</name>
<sequence length="410" mass="44897">MHPHTSDTAALAGVRVLDLTSVVFGPYASQILGDYGADVIKIESPEGDSTRQTGPSQEPGLGAIFLGVNRNKRSLALDLKQPAAREALLALVDGADVLMHSMRPEKMARLGLDPATLCARHPRLIYAGLYGFGEGGAYAGRPAYDDIVQGLSGIADIMRRQGGTPRYMPTIAADKTCGLMAAHAILAALFQRERTGLGQHLEVPMFEAMSSYVLLEHYYGRHLAEQDAEPGYARVLAPWRRPYQTSDGHLCMMPYTDTHWRRFFVHCGHPELADDPRFTGIAARTRHIDALYELVGGLVARRDTAHWLAVCQQLEIPAAPINRLEDLEQDPHLTSVGFFPEVQSDTGHRYRLVRNPVRLQRSVVAPGMPPRLGQHTRDVLRQAGLPDTRIDDLLASGAALDDGLAGKPTP</sequence>
<dbReference type="InterPro" id="IPR003673">
    <property type="entry name" value="CoA-Trfase_fam_III"/>
</dbReference>
<dbReference type="PANTHER" id="PTHR48207:SF4">
    <property type="entry name" value="BLL6097 PROTEIN"/>
    <property type="match status" value="1"/>
</dbReference>
<dbReference type="Proteomes" id="UP000077037">
    <property type="component" value="Unassembled WGS sequence"/>
</dbReference>
<evidence type="ECO:0000313" key="3">
    <source>
        <dbReference type="Proteomes" id="UP000077037"/>
    </source>
</evidence>
<organism evidence="2 3">
    <name type="scientific">Bordetella ansorpii</name>
    <dbReference type="NCBI Taxonomy" id="288768"/>
    <lineage>
        <taxon>Bacteria</taxon>
        <taxon>Pseudomonadati</taxon>
        <taxon>Pseudomonadota</taxon>
        <taxon>Betaproteobacteria</taxon>
        <taxon>Burkholderiales</taxon>
        <taxon>Alcaligenaceae</taxon>
        <taxon>Bordetella</taxon>
    </lineage>
</organism>
<accession>A0A157RJP0</accession>
<dbReference type="EC" id="2.8.3.16" evidence="2"/>
<dbReference type="Gene3D" id="3.40.50.10540">
    <property type="entry name" value="Crotonobetainyl-coa:carnitine coa-transferase, domain 1"/>
    <property type="match status" value="1"/>
</dbReference>
<dbReference type="InterPro" id="IPR050483">
    <property type="entry name" value="CoA-transferase_III_domain"/>
</dbReference>
<dbReference type="Gene3D" id="3.30.1540.10">
    <property type="entry name" value="formyl-coa transferase, domain 3"/>
    <property type="match status" value="1"/>
</dbReference>
<dbReference type="InterPro" id="IPR023606">
    <property type="entry name" value="CoA-Trfase_III_dom_1_sf"/>
</dbReference>
<dbReference type="Pfam" id="PF02515">
    <property type="entry name" value="CoA_transf_3"/>
    <property type="match status" value="1"/>
</dbReference>
<dbReference type="InterPro" id="IPR044855">
    <property type="entry name" value="CoA-Trfase_III_dom3_sf"/>
</dbReference>
<dbReference type="OrthoDB" id="5294844at2"/>
<evidence type="ECO:0000313" key="2">
    <source>
        <dbReference type="EMBL" id="SAI58154.1"/>
    </source>
</evidence>
<dbReference type="SUPFAM" id="SSF89796">
    <property type="entry name" value="CoA-transferase family III (CaiB/BaiF)"/>
    <property type="match status" value="1"/>
</dbReference>
<keyword evidence="1 2" id="KW-0808">Transferase</keyword>
<evidence type="ECO:0000256" key="1">
    <source>
        <dbReference type="ARBA" id="ARBA00022679"/>
    </source>
</evidence>